<dbReference type="Pfam" id="PF16407">
    <property type="entry name" value="PKD_2"/>
    <property type="match status" value="1"/>
</dbReference>
<dbReference type="PROSITE" id="PS51257">
    <property type="entry name" value="PROKAR_LIPOPROTEIN"/>
    <property type="match status" value="1"/>
</dbReference>
<feature type="signal peptide" evidence="1">
    <location>
        <begin position="1"/>
        <end position="22"/>
    </location>
</feature>
<evidence type="ECO:0000313" key="2">
    <source>
        <dbReference type="EMBL" id="MBD0834517.1"/>
    </source>
</evidence>
<dbReference type="RefSeq" id="WP_188214986.1">
    <property type="nucleotide sequence ID" value="NZ_BAABGH010000004.1"/>
</dbReference>
<evidence type="ECO:0000256" key="1">
    <source>
        <dbReference type="SAM" id="SignalP"/>
    </source>
</evidence>
<comment type="caution">
    <text evidence="2">The sequence shown here is derived from an EMBL/GenBank/DDBJ whole genome shotgun (WGS) entry which is preliminary data.</text>
</comment>
<dbReference type="InterPro" id="IPR032183">
    <property type="entry name" value="PKD-like"/>
</dbReference>
<reference evidence="2" key="2">
    <citation type="submission" date="2020-09" db="EMBL/GenBank/DDBJ databases">
        <authorList>
            <person name="Wu Z."/>
        </authorList>
    </citation>
    <scope>NUCLEOTIDE SEQUENCE</scope>
    <source>
        <strain evidence="2">SC17</strain>
    </source>
</reference>
<protein>
    <recommendedName>
        <fullName evidence="4">PKD-like family protein</fullName>
    </recommendedName>
</protein>
<keyword evidence="1" id="KW-0732">Signal</keyword>
<accession>A0A8J6Q4Z7</accession>
<reference evidence="2" key="1">
    <citation type="journal article" date="2013" name="Int. J. Syst. Evol. Microbiol.">
        <title>Aestuariibaculum suncheonense gen. nov., sp. nov., a marine bacterium of the family Flavobacteriaceae isolated from a tidal flat and emended descriptions of the genera Gaetbulibacter and Tamlana.</title>
        <authorList>
            <person name="Jeong S.H."/>
            <person name="Park M.S."/>
            <person name="Jin H.M."/>
            <person name="Lee K."/>
            <person name="Park W."/>
            <person name="Jeon C.O."/>
        </authorList>
    </citation>
    <scope>NUCLEOTIDE SEQUENCE</scope>
    <source>
        <strain evidence="2">SC17</strain>
    </source>
</reference>
<keyword evidence="3" id="KW-1185">Reference proteome</keyword>
<evidence type="ECO:0000313" key="3">
    <source>
        <dbReference type="Proteomes" id="UP000602057"/>
    </source>
</evidence>
<proteinExistence type="predicted"/>
<feature type="chain" id="PRO_5035219364" description="PKD-like family protein" evidence="1">
    <location>
        <begin position="23"/>
        <end position="498"/>
    </location>
</feature>
<organism evidence="2 3">
    <name type="scientific">Aestuariibaculum suncheonense</name>
    <dbReference type="NCBI Taxonomy" id="1028745"/>
    <lineage>
        <taxon>Bacteria</taxon>
        <taxon>Pseudomonadati</taxon>
        <taxon>Bacteroidota</taxon>
        <taxon>Flavobacteriia</taxon>
        <taxon>Flavobacteriales</taxon>
        <taxon>Flavobacteriaceae</taxon>
    </lineage>
</organism>
<sequence length="498" mass="57355">MVKNKIYKIVMFLSLCCLTVSCDEDLGNYDYNDINEVVFGGMEDRYSALLGERFQITPQLSFTQDEIANEDDYEYEWLAIIKSSQVLPAEKETFLGTEKDLLLDPVSLLPATYDVKYRVTDKNSGVQWTKQFFLEVGSPIYEGWMLLCDVDGTARLDMLSLIDGEYTPIVDVLDYAGSSLKLEGAPVNVYCYPYEYGFYGIYVTSEGTGTTKIHPETFDWKQEYYVSYEMVDPSIPTDFQADFIQRSCNGNNTSLLYKDGDLYYYLRVYQYRYSLPINILPGERKTFKVAPYVADCFLFVNILYDMDNQRFVRHVWNTQSCSLMPDGNLFDYNTGKDLVYMSRVEYNGGEVFSLLKDASDKLFLGRIGVGWFGTFSQNFYDEIPSDIAADMLKADHYAVSPEYGYIFYNVGSQLYQYDFNLRQSKLMVDKGNEEITLLQFDRTSPFDYSKKLNVFTYDAANENGAIETYTVPPVNGKIVLDERHDGFGRIVSASYRHR</sequence>
<gene>
    <name evidence="2" type="ORF">ICJ84_03605</name>
</gene>
<dbReference type="EMBL" id="JACVXC010000001">
    <property type="protein sequence ID" value="MBD0834517.1"/>
    <property type="molecule type" value="Genomic_DNA"/>
</dbReference>
<evidence type="ECO:0008006" key="4">
    <source>
        <dbReference type="Google" id="ProtNLM"/>
    </source>
</evidence>
<dbReference type="Proteomes" id="UP000602057">
    <property type="component" value="Unassembled WGS sequence"/>
</dbReference>
<name>A0A8J6Q4Z7_9FLAO</name>
<dbReference type="AlphaFoldDB" id="A0A8J6Q4Z7"/>